<dbReference type="GO" id="GO:0000981">
    <property type="term" value="F:DNA-binding transcription factor activity, RNA polymerase II-specific"/>
    <property type="evidence" value="ECO:0007669"/>
    <property type="project" value="TreeGrafter"/>
</dbReference>
<keyword evidence="8" id="KW-0238">DNA-binding</keyword>
<comment type="caution">
    <text evidence="14">The sequence shown here is derived from an EMBL/GenBank/DDBJ whole genome shotgun (WGS) entry which is preliminary data.</text>
</comment>
<evidence type="ECO:0000256" key="3">
    <source>
        <dbReference type="ARBA" id="ARBA00022723"/>
    </source>
</evidence>
<feature type="coiled-coil region" evidence="12">
    <location>
        <begin position="41"/>
        <end position="75"/>
    </location>
</feature>
<keyword evidence="5 11" id="KW-0863">Zinc-finger</keyword>
<dbReference type="InterPro" id="IPR036236">
    <property type="entry name" value="Znf_C2H2_sf"/>
</dbReference>
<dbReference type="GO" id="GO:0005634">
    <property type="term" value="C:nucleus"/>
    <property type="evidence" value="ECO:0007669"/>
    <property type="project" value="UniProtKB-SubCell"/>
</dbReference>
<evidence type="ECO:0000256" key="11">
    <source>
        <dbReference type="PROSITE-ProRule" id="PRU00042"/>
    </source>
</evidence>
<reference evidence="14" key="1">
    <citation type="submission" date="2021-01" db="EMBL/GenBank/DDBJ databases">
        <title>A chromosome-scale assembly of European eel, Anguilla anguilla.</title>
        <authorList>
            <person name="Henkel C."/>
            <person name="Jong-Raadsen S.A."/>
            <person name="Dufour S."/>
            <person name="Weltzien F.-A."/>
            <person name="Palstra A.P."/>
            <person name="Pelster B."/>
            <person name="Spaink H.P."/>
            <person name="Van Den Thillart G.E."/>
            <person name="Jansen H."/>
            <person name="Zahm M."/>
            <person name="Klopp C."/>
            <person name="Cedric C."/>
            <person name="Louis A."/>
            <person name="Berthelot C."/>
            <person name="Parey E."/>
            <person name="Roest Crollius H."/>
            <person name="Montfort J."/>
            <person name="Robinson-Rechavi M."/>
            <person name="Bucao C."/>
            <person name="Bouchez O."/>
            <person name="Gislard M."/>
            <person name="Lluch J."/>
            <person name="Milhes M."/>
            <person name="Lampietro C."/>
            <person name="Lopez Roques C."/>
            <person name="Donnadieu C."/>
            <person name="Braasch I."/>
            <person name="Desvignes T."/>
            <person name="Postlethwait J."/>
            <person name="Bobe J."/>
            <person name="Guiguen Y."/>
            <person name="Dirks R."/>
        </authorList>
    </citation>
    <scope>NUCLEOTIDE SEQUENCE</scope>
    <source>
        <strain evidence="14">Tag_6206</strain>
        <tissue evidence="14">Liver</tissue>
    </source>
</reference>
<dbReference type="GO" id="GO:0000978">
    <property type="term" value="F:RNA polymerase II cis-regulatory region sequence-specific DNA binding"/>
    <property type="evidence" value="ECO:0007669"/>
    <property type="project" value="TreeGrafter"/>
</dbReference>
<keyword evidence="7" id="KW-0805">Transcription regulation</keyword>
<evidence type="ECO:0000256" key="8">
    <source>
        <dbReference type="ARBA" id="ARBA00023125"/>
    </source>
</evidence>
<proteinExistence type="inferred from homology"/>
<organism evidence="14 15">
    <name type="scientific">Anguilla anguilla</name>
    <name type="common">European freshwater eel</name>
    <name type="synonym">Muraena anguilla</name>
    <dbReference type="NCBI Taxonomy" id="7936"/>
    <lineage>
        <taxon>Eukaryota</taxon>
        <taxon>Metazoa</taxon>
        <taxon>Chordata</taxon>
        <taxon>Craniata</taxon>
        <taxon>Vertebrata</taxon>
        <taxon>Euteleostomi</taxon>
        <taxon>Actinopterygii</taxon>
        <taxon>Neopterygii</taxon>
        <taxon>Teleostei</taxon>
        <taxon>Anguilliformes</taxon>
        <taxon>Anguillidae</taxon>
        <taxon>Anguilla</taxon>
    </lineage>
</organism>
<feature type="domain" description="C2H2-type" evidence="13">
    <location>
        <begin position="401"/>
        <end position="428"/>
    </location>
</feature>
<keyword evidence="12" id="KW-0175">Coiled coil</keyword>
<dbReference type="AlphaFoldDB" id="A0A9D3M3A3"/>
<feature type="domain" description="C2H2-type" evidence="13">
    <location>
        <begin position="345"/>
        <end position="372"/>
    </location>
</feature>
<evidence type="ECO:0000256" key="9">
    <source>
        <dbReference type="ARBA" id="ARBA00023163"/>
    </source>
</evidence>
<feature type="domain" description="C2H2-type" evidence="13">
    <location>
        <begin position="373"/>
        <end position="400"/>
    </location>
</feature>
<dbReference type="PANTHER" id="PTHR23226:SF240">
    <property type="entry name" value="GASTRULA ZINC FINGER PROTEIN XLCGF26.1-LIKE-RELATED"/>
    <property type="match status" value="1"/>
</dbReference>
<dbReference type="PROSITE" id="PS50157">
    <property type="entry name" value="ZINC_FINGER_C2H2_2"/>
    <property type="match status" value="4"/>
</dbReference>
<keyword evidence="9" id="KW-0804">Transcription</keyword>
<sequence>MKNCVAFQTQLASIMEVLAKAAVAEISKLVEDGSVVLHLEVSRSHKEIDSLRSKLQQVESELRTAREAAARESRSIGVQVENLFGGAEGGALEGGADAGERPPVDQRLKEKKCNAQTHNTKPGFGFMVKAEQEEEHEIAQRLNKTGCEHSAGRLSSLGSEYVMYERDNQMWTSFTQGDSDIDSDDPVCSDTTEQCSQSLLAHSPLQHVPATMEVSGSTLSSLGKDVHAVDGVLVKEEAGGQCSYSEENISEMGGTQQTEYRQPPLSMNDHLTSQLWQPLQQPLDWQIGITENITDPVSNCSRKTRIHWRTGIGERPYSCTQCKKSFDRFIDLERHQRIHTGEKPFSCGQCGKRFSLRCNLITHERVHSGNKPFGCVQCGKRFAQGSNLRAHHRIHTGEKPYHCTQCGKNFTQLSSLKTHQKVHSRDELLEFGINCM</sequence>
<evidence type="ECO:0000256" key="4">
    <source>
        <dbReference type="ARBA" id="ARBA00022737"/>
    </source>
</evidence>
<evidence type="ECO:0000256" key="6">
    <source>
        <dbReference type="ARBA" id="ARBA00022833"/>
    </source>
</evidence>
<dbReference type="SMART" id="SM00355">
    <property type="entry name" value="ZnF_C2H2"/>
    <property type="match status" value="4"/>
</dbReference>
<dbReference type="EMBL" id="JAFIRN010000009">
    <property type="protein sequence ID" value="KAG5841744.1"/>
    <property type="molecule type" value="Genomic_DNA"/>
</dbReference>
<keyword evidence="3" id="KW-0479">Metal-binding</keyword>
<evidence type="ECO:0000313" key="14">
    <source>
        <dbReference type="EMBL" id="KAG5841744.1"/>
    </source>
</evidence>
<evidence type="ECO:0000313" key="15">
    <source>
        <dbReference type="Proteomes" id="UP001044222"/>
    </source>
</evidence>
<protein>
    <recommendedName>
        <fullName evidence="13">C2H2-type domain-containing protein</fullName>
    </recommendedName>
</protein>
<keyword evidence="4" id="KW-0677">Repeat</keyword>
<keyword evidence="15" id="KW-1185">Reference proteome</keyword>
<dbReference type="SUPFAM" id="SSF57667">
    <property type="entry name" value="beta-beta-alpha zinc fingers"/>
    <property type="match status" value="2"/>
</dbReference>
<evidence type="ECO:0000256" key="5">
    <source>
        <dbReference type="ARBA" id="ARBA00022771"/>
    </source>
</evidence>
<evidence type="ECO:0000259" key="13">
    <source>
        <dbReference type="PROSITE" id="PS50157"/>
    </source>
</evidence>
<dbReference type="Gene3D" id="3.30.160.60">
    <property type="entry name" value="Classic Zinc Finger"/>
    <property type="match status" value="4"/>
</dbReference>
<dbReference type="Pfam" id="PF00096">
    <property type="entry name" value="zf-C2H2"/>
    <property type="match status" value="4"/>
</dbReference>
<comment type="similarity">
    <text evidence="2">Belongs to the krueppel C2H2-type zinc-finger protein family.</text>
</comment>
<dbReference type="PANTHER" id="PTHR23226">
    <property type="entry name" value="ZINC FINGER AND SCAN DOMAIN-CONTAINING"/>
    <property type="match status" value="1"/>
</dbReference>
<evidence type="ECO:0000256" key="10">
    <source>
        <dbReference type="ARBA" id="ARBA00023242"/>
    </source>
</evidence>
<dbReference type="FunFam" id="3.30.160.60:FF:001480">
    <property type="entry name" value="Si:cabz01071911.3"/>
    <property type="match status" value="1"/>
</dbReference>
<comment type="subcellular location">
    <subcellularLocation>
        <location evidence="1">Nucleus</location>
    </subcellularLocation>
</comment>
<dbReference type="FunFam" id="3.30.160.60:FF:002343">
    <property type="entry name" value="Zinc finger protein 33A"/>
    <property type="match status" value="2"/>
</dbReference>
<gene>
    <name evidence="14" type="ORF">ANANG_G00170030</name>
</gene>
<evidence type="ECO:0000256" key="1">
    <source>
        <dbReference type="ARBA" id="ARBA00004123"/>
    </source>
</evidence>
<dbReference type="InterPro" id="IPR013087">
    <property type="entry name" value="Znf_C2H2_type"/>
</dbReference>
<accession>A0A9D3M3A3</accession>
<dbReference type="PROSITE" id="PS00028">
    <property type="entry name" value="ZINC_FINGER_C2H2_1"/>
    <property type="match status" value="4"/>
</dbReference>
<name>A0A9D3M3A3_ANGAN</name>
<feature type="domain" description="C2H2-type" evidence="13">
    <location>
        <begin position="317"/>
        <end position="344"/>
    </location>
</feature>
<keyword evidence="6" id="KW-0862">Zinc</keyword>
<evidence type="ECO:0000256" key="2">
    <source>
        <dbReference type="ARBA" id="ARBA00006991"/>
    </source>
</evidence>
<evidence type="ECO:0000256" key="12">
    <source>
        <dbReference type="SAM" id="Coils"/>
    </source>
</evidence>
<keyword evidence="10" id="KW-0539">Nucleus</keyword>
<dbReference type="GO" id="GO:0008270">
    <property type="term" value="F:zinc ion binding"/>
    <property type="evidence" value="ECO:0007669"/>
    <property type="project" value="UniProtKB-KW"/>
</dbReference>
<dbReference type="FunFam" id="3.30.160.60:FF:000557">
    <property type="entry name" value="zinc finger and SCAN domain-containing protein 29"/>
    <property type="match status" value="1"/>
</dbReference>
<evidence type="ECO:0000256" key="7">
    <source>
        <dbReference type="ARBA" id="ARBA00023015"/>
    </source>
</evidence>
<dbReference type="Proteomes" id="UP001044222">
    <property type="component" value="Chromosome 9"/>
</dbReference>